<proteinExistence type="predicted"/>
<sequence length="119" mass="13942">MKWADEEYCLYVNASEGSTLWQILADWTQSEDEELWKQHIPLFSRLIVQWHRWGFLKVRQGAEWMAAALGDEVPADRLEAVLGDPANWEYDENPKVYTFVTVGDRDIVELKDERGEIPE</sequence>
<dbReference type="RefSeq" id="WP_345685829.1">
    <property type="nucleotide sequence ID" value="NZ_BAABIT010000001.1"/>
</dbReference>
<dbReference type="EMBL" id="JBHSJD010000015">
    <property type="protein sequence ID" value="MFC5024541.1"/>
    <property type="molecule type" value="Genomic_DNA"/>
</dbReference>
<evidence type="ECO:0000313" key="2">
    <source>
        <dbReference type="Proteomes" id="UP001595829"/>
    </source>
</evidence>
<dbReference type="Proteomes" id="UP001595829">
    <property type="component" value="Unassembled WGS sequence"/>
</dbReference>
<comment type="caution">
    <text evidence="1">The sequence shown here is derived from an EMBL/GenBank/DDBJ whole genome shotgun (WGS) entry which is preliminary data.</text>
</comment>
<gene>
    <name evidence="1" type="ORF">ACFPM3_20670</name>
</gene>
<organism evidence="1 2">
    <name type="scientific">Streptomyces coeruleoprunus</name>
    <dbReference type="NCBI Taxonomy" id="285563"/>
    <lineage>
        <taxon>Bacteria</taxon>
        <taxon>Bacillati</taxon>
        <taxon>Actinomycetota</taxon>
        <taxon>Actinomycetes</taxon>
        <taxon>Kitasatosporales</taxon>
        <taxon>Streptomycetaceae</taxon>
        <taxon>Streptomyces</taxon>
    </lineage>
</organism>
<reference evidence="2" key="1">
    <citation type="journal article" date="2019" name="Int. J. Syst. Evol. Microbiol.">
        <title>The Global Catalogue of Microorganisms (GCM) 10K type strain sequencing project: providing services to taxonomists for standard genome sequencing and annotation.</title>
        <authorList>
            <consortium name="The Broad Institute Genomics Platform"/>
            <consortium name="The Broad Institute Genome Sequencing Center for Infectious Disease"/>
            <person name="Wu L."/>
            <person name="Ma J."/>
        </authorList>
    </citation>
    <scope>NUCLEOTIDE SEQUENCE [LARGE SCALE GENOMIC DNA]</scope>
    <source>
        <strain evidence="2">CGMCC 4.1648</strain>
    </source>
</reference>
<accession>A0ABV9XGR4</accession>
<evidence type="ECO:0000313" key="1">
    <source>
        <dbReference type="EMBL" id="MFC5024541.1"/>
    </source>
</evidence>
<protein>
    <submittedName>
        <fullName evidence="1">Uncharacterized protein</fullName>
    </submittedName>
</protein>
<keyword evidence="2" id="KW-1185">Reference proteome</keyword>
<name>A0ABV9XGR4_9ACTN</name>